<dbReference type="InterPro" id="IPR009580">
    <property type="entry name" value="GPI_biosynthesis_protein_Pig-F"/>
</dbReference>
<comment type="pathway">
    <text evidence="2">Glycolipid biosynthesis; glycosylphosphatidylinositol-anchor biosynthesis.</text>
</comment>
<feature type="region of interest" description="Disordered" evidence="8">
    <location>
        <begin position="1"/>
        <end position="54"/>
    </location>
</feature>
<sequence length="354" mass="37651">MAKKSKAAKAAAAESSSLNSTSNANPPQKSSPSTSSGSGSAAKPKRLEQEVPPPPPTFFPFASYTATVGVHTALLVFTAVFLPQAVTPTLHELLEPASSSQRSGEAQGRAQAQQTSLDRPQHPFLDALTLDPVATLILCVAALGAYAEVERRVERASVDGRKFANLLNAWLVTGAFALLFYAVLILFGAPLLSHIAHTALLAVLLAVLTAFPASYALGSPTSSETTRFAWLRLFAEFDQERPAGQYLPPPFFTIPPSRLLTLPFTFLLANVHACRNHTNTHTVPTPPSSARSSTPPSAPSWARGVVQVSRPDIMTSSAGPSASGNNWTGMLLRLRQQQKLASFGIGTGPRSRYL</sequence>
<feature type="transmembrane region" description="Helical" evidence="9">
    <location>
        <begin position="61"/>
        <end position="82"/>
    </location>
</feature>
<keyword evidence="3" id="KW-0337">GPI-anchor biosynthesis</keyword>
<feature type="compositionally biased region" description="Low complexity" evidence="8">
    <location>
        <begin position="279"/>
        <end position="295"/>
    </location>
</feature>
<evidence type="ECO:0000256" key="7">
    <source>
        <dbReference type="ARBA" id="ARBA00023136"/>
    </source>
</evidence>
<evidence type="ECO:0000256" key="3">
    <source>
        <dbReference type="ARBA" id="ARBA00022502"/>
    </source>
</evidence>
<organism evidence="10 11">
    <name type="scientific">Mycena metata</name>
    <dbReference type="NCBI Taxonomy" id="1033252"/>
    <lineage>
        <taxon>Eukaryota</taxon>
        <taxon>Fungi</taxon>
        <taxon>Dikarya</taxon>
        <taxon>Basidiomycota</taxon>
        <taxon>Agaricomycotina</taxon>
        <taxon>Agaricomycetes</taxon>
        <taxon>Agaricomycetidae</taxon>
        <taxon>Agaricales</taxon>
        <taxon>Marasmiineae</taxon>
        <taxon>Mycenaceae</taxon>
        <taxon>Mycena</taxon>
    </lineage>
</organism>
<dbReference type="GO" id="GO:0006506">
    <property type="term" value="P:GPI anchor biosynthetic process"/>
    <property type="evidence" value="ECO:0007669"/>
    <property type="project" value="UniProtKB-KW"/>
</dbReference>
<proteinExistence type="predicted"/>
<accession>A0AAD7HII4</accession>
<keyword evidence="11" id="KW-1185">Reference proteome</keyword>
<evidence type="ECO:0000256" key="1">
    <source>
        <dbReference type="ARBA" id="ARBA00004477"/>
    </source>
</evidence>
<evidence type="ECO:0000256" key="4">
    <source>
        <dbReference type="ARBA" id="ARBA00022692"/>
    </source>
</evidence>
<evidence type="ECO:0000313" key="11">
    <source>
        <dbReference type="Proteomes" id="UP001215598"/>
    </source>
</evidence>
<keyword evidence="5" id="KW-0256">Endoplasmic reticulum</keyword>
<dbReference type="GO" id="GO:0005789">
    <property type="term" value="C:endoplasmic reticulum membrane"/>
    <property type="evidence" value="ECO:0007669"/>
    <property type="project" value="UniProtKB-SubCell"/>
</dbReference>
<feature type="region of interest" description="Disordered" evidence="8">
    <location>
        <begin position="96"/>
        <end position="117"/>
    </location>
</feature>
<feature type="transmembrane region" description="Helical" evidence="9">
    <location>
        <begin position="167"/>
        <end position="189"/>
    </location>
</feature>
<evidence type="ECO:0000256" key="5">
    <source>
        <dbReference type="ARBA" id="ARBA00022824"/>
    </source>
</evidence>
<dbReference type="Pfam" id="PF06699">
    <property type="entry name" value="PIG-F"/>
    <property type="match status" value="1"/>
</dbReference>
<comment type="caution">
    <text evidence="10">The sequence shown here is derived from an EMBL/GenBank/DDBJ whole genome shotgun (WGS) entry which is preliminary data.</text>
</comment>
<dbReference type="AlphaFoldDB" id="A0AAD7HII4"/>
<keyword evidence="4 9" id="KW-0812">Transmembrane</keyword>
<evidence type="ECO:0000313" key="10">
    <source>
        <dbReference type="EMBL" id="KAJ7720795.1"/>
    </source>
</evidence>
<evidence type="ECO:0000256" key="6">
    <source>
        <dbReference type="ARBA" id="ARBA00022989"/>
    </source>
</evidence>
<comment type="subcellular location">
    <subcellularLocation>
        <location evidence="1">Endoplasmic reticulum membrane</location>
        <topology evidence="1">Multi-pass membrane protein</topology>
    </subcellularLocation>
</comment>
<keyword evidence="7 9" id="KW-0472">Membrane</keyword>
<dbReference type="Proteomes" id="UP001215598">
    <property type="component" value="Unassembled WGS sequence"/>
</dbReference>
<feature type="compositionally biased region" description="Polar residues" evidence="8">
    <location>
        <begin position="97"/>
        <end position="117"/>
    </location>
</feature>
<keyword evidence="6 9" id="KW-1133">Transmembrane helix</keyword>
<evidence type="ECO:0000256" key="9">
    <source>
        <dbReference type="SAM" id="Phobius"/>
    </source>
</evidence>
<feature type="transmembrane region" description="Helical" evidence="9">
    <location>
        <begin position="127"/>
        <end position="146"/>
    </location>
</feature>
<dbReference type="EMBL" id="JARKIB010000236">
    <property type="protein sequence ID" value="KAJ7720795.1"/>
    <property type="molecule type" value="Genomic_DNA"/>
</dbReference>
<evidence type="ECO:0000256" key="8">
    <source>
        <dbReference type="SAM" id="MobiDB-lite"/>
    </source>
</evidence>
<feature type="compositionally biased region" description="Low complexity" evidence="8">
    <location>
        <begin position="8"/>
        <end position="42"/>
    </location>
</feature>
<protein>
    <submittedName>
        <fullName evidence="10">Uncharacterized protein</fullName>
    </submittedName>
</protein>
<gene>
    <name evidence="10" type="ORF">B0H16DRAFT_1896735</name>
</gene>
<evidence type="ECO:0000256" key="2">
    <source>
        <dbReference type="ARBA" id="ARBA00004687"/>
    </source>
</evidence>
<name>A0AAD7HII4_9AGAR</name>
<feature type="region of interest" description="Disordered" evidence="8">
    <location>
        <begin position="279"/>
        <end position="302"/>
    </location>
</feature>
<feature type="transmembrane region" description="Helical" evidence="9">
    <location>
        <begin position="195"/>
        <end position="217"/>
    </location>
</feature>
<reference evidence="10" key="1">
    <citation type="submission" date="2023-03" db="EMBL/GenBank/DDBJ databases">
        <title>Massive genome expansion in bonnet fungi (Mycena s.s.) driven by repeated elements and novel gene families across ecological guilds.</title>
        <authorList>
            <consortium name="Lawrence Berkeley National Laboratory"/>
            <person name="Harder C.B."/>
            <person name="Miyauchi S."/>
            <person name="Viragh M."/>
            <person name="Kuo A."/>
            <person name="Thoen E."/>
            <person name="Andreopoulos B."/>
            <person name="Lu D."/>
            <person name="Skrede I."/>
            <person name="Drula E."/>
            <person name="Henrissat B."/>
            <person name="Morin E."/>
            <person name="Kohler A."/>
            <person name="Barry K."/>
            <person name="LaButti K."/>
            <person name="Morin E."/>
            <person name="Salamov A."/>
            <person name="Lipzen A."/>
            <person name="Mereny Z."/>
            <person name="Hegedus B."/>
            <person name="Baldrian P."/>
            <person name="Stursova M."/>
            <person name="Weitz H."/>
            <person name="Taylor A."/>
            <person name="Grigoriev I.V."/>
            <person name="Nagy L.G."/>
            <person name="Martin F."/>
            <person name="Kauserud H."/>
        </authorList>
    </citation>
    <scope>NUCLEOTIDE SEQUENCE</scope>
    <source>
        <strain evidence="10">CBHHK182m</strain>
    </source>
</reference>